<dbReference type="GO" id="GO:0003700">
    <property type="term" value="F:DNA-binding transcription factor activity"/>
    <property type="evidence" value="ECO:0007669"/>
    <property type="project" value="InterPro"/>
</dbReference>
<sequence>MRRRIDITGQRFGRLVALREVLSEDHVRRYLCQCDCGSQKVIRMYQLRAGKTKSCGCLNREITSAKLTYDLTGKRFGRLTVLHRSDKHHKSQNNAVWTCSCDCGNTIDVLSKYLLNGETKSCGCWKSDHGRWLRAYEEKRYRKNGVYVPLLRSKVRADSSTGVKGVSLIRESGKYRASLTIRGKRHYLGEFKRLEDAARARKAAEEKYYKPFLEG</sequence>
<name>A0AAU8IIQ6_9BACL</name>
<dbReference type="InterPro" id="IPR016177">
    <property type="entry name" value="DNA-bd_dom_sf"/>
</dbReference>
<dbReference type="EMBL" id="CP159510">
    <property type="protein sequence ID" value="XCJ18107.1"/>
    <property type="molecule type" value="Genomic_DNA"/>
</dbReference>
<dbReference type="RefSeq" id="WP_353949186.1">
    <property type="nucleotide sequence ID" value="NZ_CP159510.1"/>
</dbReference>
<reference evidence="1" key="1">
    <citation type="submission" date="2024-06" db="EMBL/GenBank/DDBJ databases">
        <authorList>
            <person name="Fan A."/>
            <person name="Zhang F.Y."/>
            <person name="Zhang L."/>
        </authorList>
    </citation>
    <scope>NUCLEOTIDE SEQUENCE</scope>
    <source>
        <strain evidence="1">Y61</strain>
    </source>
</reference>
<dbReference type="AlphaFoldDB" id="A0AAU8IIQ6"/>
<dbReference type="InterPro" id="IPR036955">
    <property type="entry name" value="AP2/ERF_dom_sf"/>
</dbReference>
<gene>
    <name evidence="1" type="ORF">ABNN70_06590</name>
</gene>
<protein>
    <recommendedName>
        <fullName evidence="2">AP2 domain-containing protein</fullName>
    </recommendedName>
</protein>
<accession>A0AAU8IIQ6</accession>
<evidence type="ECO:0008006" key="2">
    <source>
        <dbReference type="Google" id="ProtNLM"/>
    </source>
</evidence>
<evidence type="ECO:0000313" key="1">
    <source>
        <dbReference type="EMBL" id="XCJ18107.1"/>
    </source>
</evidence>
<dbReference type="Gene3D" id="3.30.730.10">
    <property type="entry name" value="AP2/ERF domain"/>
    <property type="match status" value="1"/>
</dbReference>
<proteinExistence type="predicted"/>
<dbReference type="GO" id="GO:0003677">
    <property type="term" value="F:DNA binding"/>
    <property type="evidence" value="ECO:0007669"/>
    <property type="project" value="InterPro"/>
</dbReference>
<dbReference type="SUPFAM" id="SSF54171">
    <property type="entry name" value="DNA-binding domain"/>
    <property type="match status" value="1"/>
</dbReference>
<organism evidence="1">
    <name type="scientific">Sporolactobacillus sp. Y61</name>
    <dbReference type="NCBI Taxonomy" id="3160863"/>
    <lineage>
        <taxon>Bacteria</taxon>
        <taxon>Bacillati</taxon>
        <taxon>Bacillota</taxon>
        <taxon>Bacilli</taxon>
        <taxon>Bacillales</taxon>
        <taxon>Sporolactobacillaceae</taxon>
        <taxon>Sporolactobacillus</taxon>
    </lineage>
</organism>